<keyword evidence="3 8" id="KW-1134">Transmembrane beta strand</keyword>
<feature type="domain" description="TonB-dependent receptor plug" evidence="11">
    <location>
        <begin position="20"/>
        <end position="133"/>
    </location>
</feature>
<dbReference type="SUPFAM" id="SSF56935">
    <property type="entry name" value="Porins"/>
    <property type="match status" value="1"/>
</dbReference>
<dbReference type="Pfam" id="PF00593">
    <property type="entry name" value="TonB_dep_Rec_b-barrel"/>
    <property type="match status" value="1"/>
</dbReference>
<dbReference type="InterPro" id="IPR010104">
    <property type="entry name" value="TonB_rcpt_bac"/>
</dbReference>
<comment type="caution">
    <text evidence="12">The sequence shown here is derived from an EMBL/GenBank/DDBJ whole genome shotgun (WGS) entry which is preliminary data.</text>
</comment>
<evidence type="ECO:0000256" key="5">
    <source>
        <dbReference type="ARBA" id="ARBA00023077"/>
    </source>
</evidence>
<comment type="subcellular location">
    <subcellularLocation>
        <location evidence="1 8">Cell outer membrane</location>
        <topology evidence="1 8">Multi-pass membrane protein</topology>
    </subcellularLocation>
</comment>
<dbReference type="Gene3D" id="2.170.130.10">
    <property type="entry name" value="TonB-dependent receptor, plug domain"/>
    <property type="match status" value="1"/>
</dbReference>
<keyword evidence="13" id="KW-1185">Reference proteome</keyword>
<evidence type="ECO:0000256" key="8">
    <source>
        <dbReference type="PROSITE-ProRule" id="PRU01360"/>
    </source>
</evidence>
<keyword evidence="5 9" id="KW-0798">TonB box</keyword>
<dbReference type="RefSeq" id="WP_203165739.1">
    <property type="nucleotide sequence ID" value="NZ_JAEVLS010000001.1"/>
</dbReference>
<evidence type="ECO:0000313" key="13">
    <source>
        <dbReference type="Proteomes" id="UP000661077"/>
    </source>
</evidence>
<name>A0ABS1WS30_9GAMM</name>
<feature type="domain" description="TonB-dependent receptor-like beta-barrel" evidence="10">
    <location>
        <begin position="391"/>
        <end position="867"/>
    </location>
</feature>
<keyword evidence="6 8" id="KW-0472">Membrane</keyword>
<evidence type="ECO:0000256" key="1">
    <source>
        <dbReference type="ARBA" id="ARBA00004571"/>
    </source>
</evidence>
<evidence type="ECO:0000259" key="10">
    <source>
        <dbReference type="Pfam" id="PF00593"/>
    </source>
</evidence>
<evidence type="ECO:0000256" key="6">
    <source>
        <dbReference type="ARBA" id="ARBA00023136"/>
    </source>
</evidence>
<gene>
    <name evidence="12" type="ORF">JM946_03455</name>
</gene>
<evidence type="ECO:0000313" key="12">
    <source>
        <dbReference type="EMBL" id="MBM0103781.1"/>
    </source>
</evidence>
<keyword evidence="7 8" id="KW-0998">Cell outer membrane</keyword>
<proteinExistence type="inferred from homology"/>
<dbReference type="InterPro" id="IPR000531">
    <property type="entry name" value="Beta-barrel_TonB"/>
</dbReference>
<keyword evidence="2 8" id="KW-0813">Transport</keyword>
<dbReference type="Gene3D" id="2.40.170.20">
    <property type="entry name" value="TonB-dependent receptor, beta-barrel domain"/>
    <property type="match status" value="1"/>
</dbReference>
<accession>A0ABS1WS30</accession>
<reference evidence="12 13" key="1">
    <citation type="journal article" date="2021" name="Int. J. Syst. Evol. Microbiol.">
        <title>Steroidobacter gossypii sp. nov., isolated from soil of cotton cropping field.</title>
        <authorList>
            <person name="Huang R."/>
            <person name="Yang S."/>
            <person name="Zhen C."/>
            <person name="Liu W."/>
        </authorList>
    </citation>
    <scope>NUCLEOTIDE SEQUENCE [LARGE SCALE GENOMIC DNA]</scope>
    <source>
        <strain evidence="12 13">S1-65</strain>
    </source>
</reference>
<evidence type="ECO:0000256" key="2">
    <source>
        <dbReference type="ARBA" id="ARBA00022448"/>
    </source>
</evidence>
<keyword evidence="12" id="KW-0675">Receptor</keyword>
<dbReference type="InterPro" id="IPR036942">
    <property type="entry name" value="Beta-barrel_TonB_sf"/>
</dbReference>
<evidence type="ECO:0000259" key="11">
    <source>
        <dbReference type="Pfam" id="PF07715"/>
    </source>
</evidence>
<sequence>MEEVIVTGFRESLSQALDVKRDQVGAIDAIVAEDIADFPDLNLAESLQRIPGVSIARDAGEGRTITVRGLSPEFTRVRLNGMEAMSANGGTDAAGGTNRNRTFDFNTFASELFNAITVRKTASAEIEEGSLGATVDLRTGRPFDYDGFTLVTSATAQYNDLSDKINPRAAFVVSDTFADGRFGALFSVAYTERELVDEGSSTVRWGTPSGAMTLAPGYTGTPTIDQINASFLPRIPRYDYYEHDQDRLGVTASLQFAPSDRTAINLDMLYAEFNAERTETFLEVPNFSGGANGIRVQDAVIDGSNTLVYGVFNNVDIRSEQRYDELSTEFKQVTLDMSQQITDTVRVNGLVGMSESEHDNPVQTTLLFDWNNIPLMSYDFRGNKRLPVISFGNTDLTSTVNGTPAAGATSTVNSNGWYLSQIRLRPQATTNEFDNYQLDVEWEATDTLQFRAGVQLKEFTFETAERRIDPSFCGPTQSPTSNAEACAAALFQGTPIADISRVFSYGNDLGIPAGTATTFLIPNMAAATNLFNLNGIPLSSTPSLGNNRRVEEEDMGYFVQAQLRTEVAGMPLRGNLGVRYVQTDQTSQGFTFLSGAAVLVEAQREYTDTLPSLNLALNVTEDFIVRAAAAKVMSRPNLGILTPGGSVTVSGNNRTATLGNPNIDPTRAKAYDLGFEWYFAPESLFSVALFYKDIESRAVGVTVDDIPFTGNPFGIPDSVAIAACGSQPNCAPDLANWTFNTTANGPGGDLKGFEIGYQQPFVFLPGFWSNFGVQLNYTGVDSKITYNEGLREDLVGLSRNAYNATLYYEVDRFGARVSAAYRDEFLTQVPGRNGNDLEGTADVLQIDASARFSVTDSLTLTLEGINLTDEFEDQWVDSVGNRLSYYHHTGRSYLLGARYQF</sequence>
<dbReference type="InterPro" id="IPR037066">
    <property type="entry name" value="Plug_dom_sf"/>
</dbReference>
<dbReference type="Pfam" id="PF07715">
    <property type="entry name" value="Plug"/>
    <property type="match status" value="1"/>
</dbReference>
<evidence type="ECO:0000256" key="4">
    <source>
        <dbReference type="ARBA" id="ARBA00022692"/>
    </source>
</evidence>
<dbReference type="PANTHER" id="PTHR40980:SF3">
    <property type="entry name" value="TONB-DEPENDENT RECEPTOR-LIKE BETA-BARREL DOMAIN-CONTAINING PROTEIN"/>
    <property type="match status" value="1"/>
</dbReference>
<protein>
    <submittedName>
        <fullName evidence="12">TonB-dependent receptor</fullName>
    </submittedName>
</protein>
<evidence type="ECO:0000256" key="9">
    <source>
        <dbReference type="RuleBase" id="RU003357"/>
    </source>
</evidence>
<dbReference type="EMBL" id="JAEVLS010000001">
    <property type="protein sequence ID" value="MBM0103781.1"/>
    <property type="molecule type" value="Genomic_DNA"/>
</dbReference>
<dbReference type="NCBIfam" id="TIGR01782">
    <property type="entry name" value="TonB-Xanth-Caul"/>
    <property type="match status" value="1"/>
</dbReference>
<keyword evidence="4 8" id="KW-0812">Transmembrane</keyword>
<evidence type="ECO:0000256" key="7">
    <source>
        <dbReference type="ARBA" id="ARBA00023237"/>
    </source>
</evidence>
<organism evidence="12 13">
    <name type="scientific">Steroidobacter gossypii</name>
    <dbReference type="NCBI Taxonomy" id="2805490"/>
    <lineage>
        <taxon>Bacteria</taxon>
        <taxon>Pseudomonadati</taxon>
        <taxon>Pseudomonadota</taxon>
        <taxon>Gammaproteobacteria</taxon>
        <taxon>Steroidobacterales</taxon>
        <taxon>Steroidobacteraceae</taxon>
        <taxon>Steroidobacter</taxon>
    </lineage>
</organism>
<comment type="similarity">
    <text evidence="8 9">Belongs to the TonB-dependent receptor family.</text>
</comment>
<dbReference type="InterPro" id="IPR039426">
    <property type="entry name" value="TonB-dep_rcpt-like"/>
</dbReference>
<dbReference type="Proteomes" id="UP000661077">
    <property type="component" value="Unassembled WGS sequence"/>
</dbReference>
<dbReference type="PANTHER" id="PTHR40980">
    <property type="entry name" value="PLUG DOMAIN-CONTAINING PROTEIN"/>
    <property type="match status" value="1"/>
</dbReference>
<dbReference type="InterPro" id="IPR012910">
    <property type="entry name" value="Plug_dom"/>
</dbReference>
<evidence type="ECO:0000256" key="3">
    <source>
        <dbReference type="ARBA" id="ARBA00022452"/>
    </source>
</evidence>
<dbReference type="PROSITE" id="PS52016">
    <property type="entry name" value="TONB_DEPENDENT_REC_3"/>
    <property type="match status" value="1"/>
</dbReference>
<dbReference type="CDD" id="cd01347">
    <property type="entry name" value="ligand_gated_channel"/>
    <property type="match status" value="1"/>
</dbReference>